<proteinExistence type="predicted"/>
<dbReference type="InterPro" id="IPR021727">
    <property type="entry name" value="DUF3299"/>
</dbReference>
<comment type="caution">
    <text evidence="2">The sequence shown here is derived from an EMBL/GenBank/DDBJ whole genome shotgun (WGS) entry which is preliminary data.</text>
</comment>
<evidence type="ECO:0000256" key="1">
    <source>
        <dbReference type="SAM" id="SignalP"/>
    </source>
</evidence>
<evidence type="ECO:0000313" key="2">
    <source>
        <dbReference type="EMBL" id="PVY77351.1"/>
    </source>
</evidence>
<accession>A0A2U1CXX3</accession>
<dbReference type="EMBL" id="QEKQ01000003">
    <property type="protein sequence ID" value="PVY77351.1"/>
    <property type="molecule type" value="Genomic_DNA"/>
</dbReference>
<name>A0A2U1CXX3_9GAMM</name>
<evidence type="ECO:0008006" key="4">
    <source>
        <dbReference type="Google" id="ProtNLM"/>
    </source>
</evidence>
<evidence type="ECO:0000313" key="3">
    <source>
        <dbReference type="Proteomes" id="UP000245887"/>
    </source>
</evidence>
<organism evidence="2 3">
    <name type="scientific">Tamilnaduibacter salinus</name>
    <dbReference type="NCBI Taxonomy" id="1484056"/>
    <lineage>
        <taxon>Bacteria</taxon>
        <taxon>Pseudomonadati</taxon>
        <taxon>Pseudomonadota</taxon>
        <taxon>Gammaproteobacteria</taxon>
        <taxon>Pseudomonadales</taxon>
        <taxon>Marinobacteraceae</taxon>
        <taxon>Tamilnaduibacter</taxon>
    </lineage>
</organism>
<keyword evidence="1" id="KW-0732">Signal</keyword>
<dbReference type="AlphaFoldDB" id="A0A2U1CXX3"/>
<feature type="chain" id="PRO_5015712029" description="DUF3299 domain-containing protein" evidence="1">
    <location>
        <begin position="26"/>
        <end position="173"/>
    </location>
</feature>
<dbReference type="Gene3D" id="2.40.50.870">
    <property type="entry name" value="Protein of unknown function (DUF3299)"/>
    <property type="match status" value="1"/>
</dbReference>
<gene>
    <name evidence="2" type="ORF">C8D92_10335</name>
</gene>
<dbReference type="Pfam" id="PF11736">
    <property type="entry name" value="DUF3299"/>
    <property type="match status" value="1"/>
</dbReference>
<reference evidence="2 3" key="1">
    <citation type="submission" date="2018-04" db="EMBL/GenBank/DDBJ databases">
        <title>Genomic Encyclopedia of Type Strains, Phase IV (KMG-IV): sequencing the most valuable type-strain genomes for metagenomic binning, comparative biology and taxonomic classification.</title>
        <authorList>
            <person name="Goeker M."/>
        </authorList>
    </citation>
    <scope>NUCLEOTIDE SEQUENCE [LARGE SCALE GENOMIC DNA]</scope>
    <source>
        <strain evidence="2 3">DSM 28688</strain>
    </source>
</reference>
<sequence length="173" mass="19273">MSRSHRLSSAIVLVVLSSISLAVTAEQWQEMEWPELMPPEDLEMLETMPQIEHTGDGPPQLPDAIMEGRVRTELDQTPIRIPGFVVPLTASPDQTITEFFLVPYYGACIHVPPPPPNQIIHVTYDDGFQIEALYNPIWIEGVLRTESMSNDVAEASYAVTAESIEPYEEAPSP</sequence>
<protein>
    <recommendedName>
        <fullName evidence="4">DUF3299 domain-containing protein</fullName>
    </recommendedName>
</protein>
<feature type="signal peptide" evidence="1">
    <location>
        <begin position="1"/>
        <end position="25"/>
    </location>
</feature>
<dbReference type="Proteomes" id="UP000245887">
    <property type="component" value="Unassembled WGS sequence"/>
</dbReference>